<protein>
    <recommendedName>
        <fullName evidence="2">PKD domain-containing protein</fullName>
    </recommendedName>
</protein>
<dbReference type="Gene3D" id="2.60.40.10">
    <property type="entry name" value="Immunoglobulins"/>
    <property type="match status" value="1"/>
</dbReference>
<dbReference type="CDD" id="cd00146">
    <property type="entry name" value="PKD"/>
    <property type="match status" value="1"/>
</dbReference>
<dbReference type="RefSeq" id="WP_095509968.1">
    <property type="nucleotide sequence ID" value="NZ_MQWD01000001.1"/>
</dbReference>
<dbReference type="PANTHER" id="PTHR19328:SF13">
    <property type="entry name" value="HIPL1 PROTEIN"/>
    <property type="match status" value="1"/>
</dbReference>
<dbReference type="OrthoDB" id="9770043at2"/>
<organism evidence="3 4">
    <name type="scientific">Rubrivirga marina</name>
    <dbReference type="NCBI Taxonomy" id="1196024"/>
    <lineage>
        <taxon>Bacteria</taxon>
        <taxon>Pseudomonadati</taxon>
        <taxon>Rhodothermota</taxon>
        <taxon>Rhodothermia</taxon>
        <taxon>Rhodothermales</taxon>
        <taxon>Rubricoccaceae</taxon>
        <taxon>Rubrivirga</taxon>
    </lineage>
</organism>
<evidence type="ECO:0000313" key="4">
    <source>
        <dbReference type="Proteomes" id="UP000216339"/>
    </source>
</evidence>
<dbReference type="EMBL" id="MQWD01000001">
    <property type="protein sequence ID" value="PAP76318.1"/>
    <property type="molecule type" value="Genomic_DNA"/>
</dbReference>
<dbReference type="InterPro" id="IPR035986">
    <property type="entry name" value="PKD_dom_sf"/>
</dbReference>
<dbReference type="SMART" id="SM00089">
    <property type="entry name" value="PKD"/>
    <property type="match status" value="1"/>
</dbReference>
<dbReference type="NCBIfam" id="TIGR04183">
    <property type="entry name" value="Por_Secre_tail"/>
    <property type="match status" value="1"/>
</dbReference>
<dbReference type="InterPro" id="IPR026444">
    <property type="entry name" value="Secre_tail"/>
</dbReference>
<feature type="chain" id="PRO_5013080414" description="PKD domain-containing protein" evidence="1">
    <location>
        <begin position="21"/>
        <end position="989"/>
    </location>
</feature>
<dbReference type="Pfam" id="PF18911">
    <property type="entry name" value="PKD_4"/>
    <property type="match status" value="1"/>
</dbReference>
<comment type="caution">
    <text evidence="3">The sequence shown here is derived from an EMBL/GenBank/DDBJ whole genome shotgun (WGS) entry which is preliminary data.</text>
</comment>
<gene>
    <name evidence="3" type="ORF">BSZ37_07595</name>
</gene>
<dbReference type="InterPro" id="IPR011041">
    <property type="entry name" value="Quinoprot_gluc/sorb_DH_b-prop"/>
</dbReference>
<dbReference type="SUPFAM" id="SSF49299">
    <property type="entry name" value="PKD domain"/>
    <property type="match status" value="1"/>
</dbReference>
<feature type="domain" description="PKD" evidence="2">
    <location>
        <begin position="439"/>
        <end position="520"/>
    </location>
</feature>
<dbReference type="InterPro" id="IPR022409">
    <property type="entry name" value="PKD/Chitinase_dom"/>
</dbReference>
<proteinExistence type="predicted"/>
<keyword evidence="1" id="KW-0732">Signal</keyword>
<dbReference type="Gene3D" id="2.120.10.30">
    <property type="entry name" value="TolB, C-terminal domain"/>
    <property type="match status" value="1"/>
</dbReference>
<accession>A0A271IZB3</accession>
<feature type="signal peptide" evidence="1">
    <location>
        <begin position="1"/>
        <end position="20"/>
    </location>
</feature>
<dbReference type="SUPFAM" id="SSF50952">
    <property type="entry name" value="Soluble quinoprotein glucose dehydrogenase"/>
    <property type="match status" value="1"/>
</dbReference>
<dbReference type="AlphaFoldDB" id="A0A271IZB3"/>
<keyword evidence="4" id="KW-1185">Reference proteome</keyword>
<sequence>MTRSIGFFAALWLAVAAAHAQGFYLEPLTEDGAFLFPTDVAVRPDGGYYVVDKRGYVFGVEPDGTVRSEVVLDLHTEVVSSGDRGLLGIALHPDFPERPDVYLYYTAYDRTTLDRETPFGVGRVTRYTMAGPGLWQADSASRTILLGESYDDGVPVCLPFHAGGTILFAPDRSLVLSFGDAGHAAYADVGGNEPDCFAEGRADPAVDVGAFRSQMLSSPNGKIVRIDPETGLGLPDNPFYTGDPADWASRVWALGLRNPFRFAIDPEADGLRLVIGDVGWGTWEEVDVSEGGENYGWPCYEGAALVPAFAATAPAGFDCEGPWTGAFTLPAAVWNHYYPERSAPPGVTANSITGGAFYTGAAYPEAYRGAFVFADFAIGWLSAGRFAEGQLEGAERIIEGAAGIVDVEMDPAQDALVLADLYNGRLLHLRHAGGGPTAPVARATADARTGAAPFAVQFRGADSLDPEGGALSYGWSFGDGAVSSDPDPVHVYEEPGAYVATLTVTSEAGRESQATVPVRVGRAAPTLTVVEPSARVVYGNELVPLHAEVTDPYEPAEALEVEWEVRLVHNVHEHPGFFRAEGARASFVALPHGEDGEVAFYEATARVTDGEGIRVSTSVALLLAAPGAVLAATTPIWTDGVARFGRRLRVRSVLLPGLDAIPEGVTVEVLIDGVWQPVVYPRVLMEPGGVRVVFVAVEADGLRVTNGLVEPQVRVDLGTTAGSPEGTVAGRIGDGPEFDPATSRDGALVLYGPASLGDVDAAPFVYGPLAEGGAVSATVDGTIDATAGVMVRTSLDPAAPAAALLVAPDGQVTLRVRTEAGIRLDSLGRAELPTRLQLYAGPVGLQAAVAKEDAWTVRATVAGWPRTGQLAGLVLGSGGFAWTRDLRLDTEDEVRGMTPPGTLGIASIAPNPTSGTTTVVVETGREGRHTVDVFDVLGRLVSTRELTADRPGLLPVRLDLSGQGPGVYAVRVRHPDSGTAVTQTLTVAR</sequence>
<evidence type="ECO:0000313" key="3">
    <source>
        <dbReference type="EMBL" id="PAP76318.1"/>
    </source>
</evidence>
<dbReference type="Proteomes" id="UP000216339">
    <property type="component" value="Unassembled WGS sequence"/>
</dbReference>
<dbReference type="PROSITE" id="PS50093">
    <property type="entry name" value="PKD"/>
    <property type="match status" value="1"/>
</dbReference>
<dbReference type="InterPro" id="IPR011042">
    <property type="entry name" value="6-blade_b-propeller_TolB-like"/>
</dbReference>
<dbReference type="InterPro" id="IPR013783">
    <property type="entry name" value="Ig-like_fold"/>
</dbReference>
<dbReference type="PANTHER" id="PTHR19328">
    <property type="entry name" value="HEDGEHOG-INTERACTING PROTEIN"/>
    <property type="match status" value="1"/>
</dbReference>
<dbReference type="InterPro" id="IPR012938">
    <property type="entry name" value="Glc/Sorbosone_DH"/>
</dbReference>
<name>A0A271IZB3_9BACT</name>
<dbReference type="Pfam" id="PF07995">
    <property type="entry name" value="GSDH"/>
    <property type="match status" value="1"/>
</dbReference>
<evidence type="ECO:0000256" key="1">
    <source>
        <dbReference type="SAM" id="SignalP"/>
    </source>
</evidence>
<reference evidence="3 4" key="1">
    <citation type="submission" date="2016-11" db="EMBL/GenBank/DDBJ databases">
        <title>Study of marine rhodopsin-containing bacteria.</title>
        <authorList>
            <person name="Yoshizawa S."/>
            <person name="Kumagai Y."/>
            <person name="Kogure K."/>
        </authorList>
    </citation>
    <scope>NUCLEOTIDE SEQUENCE [LARGE SCALE GENOMIC DNA]</scope>
    <source>
        <strain evidence="3 4">SAORIC-28</strain>
    </source>
</reference>
<dbReference type="InterPro" id="IPR000601">
    <property type="entry name" value="PKD_dom"/>
</dbReference>
<evidence type="ECO:0000259" key="2">
    <source>
        <dbReference type="PROSITE" id="PS50093"/>
    </source>
</evidence>